<dbReference type="Proteomes" id="UP000753802">
    <property type="component" value="Unassembled WGS sequence"/>
</dbReference>
<reference evidence="1 2" key="1">
    <citation type="submission" date="2020-01" db="EMBL/GenBank/DDBJ databases">
        <title>Genome analysis.</title>
        <authorList>
            <person name="Wu S."/>
            <person name="Wang G."/>
        </authorList>
    </citation>
    <scope>NUCLEOTIDE SEQUENCE [LARGE SCALE GENOMIC DNA]</scope>
    <source>
        <strain evidence="1 2">SYL130</strain>
    </source>
</reference>
<name>A0ABW9ZWF6_9BACT</name>
<evidence type="ECO:0000313" key="1">
    <source>
        <dbReference type="EMBL" id="NCI51479.1"/>
    </source>
</evidence>
<comment type="caution">
    <text evidence="1">The sequence shown here is derived from an EMBL/GenBank/DDBJ whole genome shotgun (WGS) entry which is preliminary data.</text>
</comment>
<keyword evidence="2" id="KW-1185">Reference proteome</keyword>
<proteinExistence type="predicted"/>
<protein>
    <submittedName>
        <fullName evidence="1">Uncharacterized protein</fullName>
    </submittedName>
</protein>
<accession>A0ABW9ZWF6</accession>
<dbReference type="EMBL" id="JAACJS010000015">
    <property type="protein sequence ID" value="NCI51479.1"/>
    <property type="molecule type" value="Genomic_DNA"/>
</dbReference>
<evidence type="ECO:0000313" key="2">
    <source>
        <dbReference type="Proteomes" id="UP000753802"/>
    </source>
</evidence>
<organism evidence="1 2">
    <name type="scientific">Sediminibacterium roseum</name>
    <dbReference type="NCBI Taxonomy" id="1978412"/>
    <lineage>
        <taxon>Bacteria</taxon>
        <taxon>Pseudomonadati</taxon>
        <taxon>Bacteroidota</taxon>
        <taxon>Chitinophagia</taxon>
        <taxon>Chitinophagales</taxon>
        <taxon>Chitinophagaceae</taxon>
        <taxon>Sediminibacterium</taxon>
    </lineage>
</organism>
<sequence length="85" mass="9845">MPEHFELPVTYNGKELLFPAELIPMGYTHKIKVTVNETELLFEPDEEKNYRATLPHSDRDAINKLDNQLLRTICQTLDEVFGNQA</sequence>
<gene>
    <name evidence="1" type="ORF">GWC95_16235</name>
</gene>
<dbReference type="RefSeq" id="WP_161819760.1">
    <property type="nucleotide sequence ID" value="NZ_JAACJS010000015.1"/>
</dbReference>